<evidence type="ECO:0000313" key="3">
    <source>
        <dbReference type="Proteomes" id="UP000683000"/>
    </source>
</evidence>
<protein>
    <recommendedName>
        <fullName evidence="4">JmjC domain-containing protein</fullName>
    </recommendedName>
</protein>
<dbReference type="SUPFAM" id="SSF51197">
    <property type="entry name" value="Clavaminate synthase-like"/>
    <property type="match status" value="1"/>
</dbReference>
<feature type="region of interest" description="Disordered" evidence="1">
    <location>
        <begin position="204"/>
        <end position="226"/>
    </location>
</feature>
<proteinExistence type="predicted"/>
<name>A0A8I2YJI4_9AGAM</name>
<sequence>MDRVCMYVVGNDGAKMWAVIRPKRDVCPKSLEGLSEVLDTTATLSSEGLFLDADIAMVCLERGDTMFQPPVTLHCVYTPAASVFSGGYFYNYKMMHLTRVGLHMYFTKDDELTNNERPGFHHTLSRMLIALWYRTESRKLLTLPVNTLKPNCCRSNTTSSVEEEESADLAFAHSTARSLLKWLNMTVQQAREFVDKSPYYLPGSEQAKIPPQSTKDPVFPDMGDTM</sequence>
<evidence type="ECO:0000256" key="1">
    <source>
        <dbReference type="SAM" id="MobiDB-lite"/>
    </source>
</evidence>
<organism evidence="2 3">
    <name type="scientific">Boletus reticuloceps</name>
    <dbReference type="NCBI Taxonomy" id="495285"/>
    <lineage>
        <taxon>Eukaryota</taxon>
        <taxon>Fungi</taxon>
        <taxon>Dikarya</taxon>
        <taxon>Basidiomycota</taxon>
        <taxon>Agaricomycotina</taxon>
        <taxon>Agaricomycetes</taxon>
        <taxon>Agaricomycetidae</taxon>
        <taxon>Boletales</taxon>
        <taxon>Boletineae</taxon>
        <taxon>Boletaceae</taxon>
        <taxon>Boletoideae</taxon>
        <taxon>Boletus</taxon>
    </lineage>
</organism>
<dbReference type="OrthoDB" id="2635829at2759"/>
<dbReference type="EMBL" id="JAGFBS010000024">
    <property type="protein sequence ID" value="KAG6372927.1"/>
    <property type="molecule type" value="Genomic_DNA"/>
</dbReference>
<keyword evidence="3" id="KW-1185">Reference proteome</keyword>
<evidence type="ECO:0008006" key="4">
    <source>
        <dbReference type="Google" id="ProtNLM"/>
    </source>
</evidence>
<reference evidence="2" key="1">
    <citation type="submission" date="2021-03" db="EMBL/GenBank/DDBJ databases">
        <title>Evolutionary innovations through gain and loss of genes in the ectomycorrhizal Boletales.</title>
        <authorList>
            <person name="Wu G."/>
            <person name="Miyauchi S."/>
            <person name="Morin E."/>
            <person name="Yang Z.-L."/>
            <person name="Xu J."/>
            <person name="Martin F.M."/>
        </authorList>
    </citation>
    <scope>NUCLEOTIDE SEQUENCE</scope>
    <source>
        <strain evidence="2">BR01</strain>
    </source>
</reference>
<comment type="caution">
    <text evidence="2">The sequence shown here is derived from an EMBL/GenBank/DDBJ whole genome shotgun (WGS) entry which is preliminary data.</text>
</comment>
<gene>
    <name evidence="2" type="ORF">JVT61DRAFT_6961</name>
</gene>
<dbReference type="Proteomes" id="UP000683000">
    <property type="component" value="Unassembled WGS sequence"/>
</dbReference>
<accession>A0A8I2YJI4</accession>
<evidence type="ECO:0000313" key="2">
    <source>
        <dbReference type="EMBL" id="KAG6372927.1"/>
    </source>
</evidence>
<dbReference type="Gene3D" id="2.60.120.650">
    <property type="entry name" value="Cupin"/>
    <property type="match status" value="1"/>
</dbReference>
<dbReference type="AlphaFoldDB" id="A0A8I2YJI4"/>